<dbReference type="Pfam" id="PF00196">
    <property type="entry name" value="GerE"/>
    <property type="match status" value="1"/>
</dbReference>
<keyword evidence="1 6" id="KW-0238">DNA-binding</keyword>
<organism evidence="6 7">
    <name type="scientific">Burkholderia multivorans</name>
    <dbReference type="NCBI Taxonomy" id="87883"/>
    <lineage>
        <taxon>Bacteria</taxon>
        <taxon>Pseudomonadati</taxon>
        <taxon>Pseudomonadota</taxon>
        <taxon>Betaproteobacteria</taxon>
        <taxon>Burkholderiales</taxon>
        <taxon>Burkholderiaceae</taxon>
        <taxon>Burkholderia</taxon>
        <taxon>Burkholderia cepacia complex</taxon>
    </lineage>
</organism>
<dbReference type="PANTHER" id="PTHR45566:SF1">
    <property type="entry name" value="HTH-TYPE TRANSCRIPTIONAL REGULATOR YHJB-RELATED"/>
    <property type="match status" value="1"/>
</dbReference>
<dbReference type="CDD" id="cd06170">
    <property type="entry name" value="LuxR_C_like"/>
    <property type="match status" value="1"/>
</dbReference>
<evidence type="ECO:0000259" key="5">
    <source>
        <dbReference type="PROSITE" id="PS50110"/>
    </source>
</evidence>
<feature type="modified residue" description="4-aspartylphosphate" evidence="2">
    <location>
        <position position="62"/>
    </location>
</feature>
<evidence type="ECO:0000256" key="3">
    <source>
        <dbReference type="SAM" id="MobiDB-lite"/>
    </source>
</evidence>
<keyword evidence="2" id="KW-0597">Phosphoprotein</keyword>
<dbReference type="InterPro" id="IPR000792">
    <property type="entry name" value="Tscrpt_reg_LuxR_C"/>
</dbReference>
<dbReference type="SMART" id="SM00421">
    <property type="entry name" value="HTH_LUXR"/>
    <property type="match status" value="1"/>
</dbReference>
<protein>
    <submittedName>
        <fullName evidence="6">DNA-binding response regulator</fullName>
    </submittedName>
</protein>
<dbReference type="PROSITE" id="PS50043">
    <property type="entry name" value="HTH_LUXR_2"/>
    <property type="match status" value="1"/>
</dbReference>
<accession>A0A8E2UTQ5</accession>
<proteinExistence type="predicted"/>
<reference evidence="6 7" key="1">
    <citation type="submission" date="2018-03" db="EMBL/GenBank/DDBJ databases">
        <authorList>
            <person name="Nguyen K."/>
            <person name="Fouts D."/>
            <person name="Sutton G."/>
        </authorList>
    </citation>
    <scope>NUCLEOTIDE SEQUENCE [LARGE SCALE GENOMIC DNA]</scope>
    <source>
        <strain evidence="6 7">AU17135</strain>
    </source>
</reference>
<evidence type="ECO:0000313" key="6">
    <source>
        <dbReference type="EMBL" id="PRF27885.1"/>
    </source>
</evidence>
<dbReference type="GO" id="GO:0006355">
    <property type="term" value="P:regulation of DNA-templated transcription"/>
    <property type="evidence" value="ECO:0007669"/>
    <property type="project" value="InterPro"/>
</dbReference>
<dbReference type="InterPro" id="IPR016032">
    <property type="entry name" value="Sig_transdc_resp-reg_C-effctor"/>
</dbReference>
<dbReference type="GO" id="GO:0003677">
    <property type="term" value="F:DNA binding"/>
    <property type="evidence" value="ECO:0007669"/>
    <property type="project" value="UniProtKB-KW"/>
</dbReference>
<dbReference type="PROSITE" id="PS50110">
    <property type="entry name" value="RESPONSE_REGULATORY"/>
    <property type="match status" value="1"/>
</dbReference>
<evidence type="ECO:0000256" key="1">
    <source>
        <dbReference type="ARBA" id="ARBA00023125"/>
    </source>
</evidence>
<name>A0A8E2UTQ5_9BURK</name>
<dbReference type="RefSeq" id="WP_105752564.1">
    <property type="nucleotide sequence ID" value="NZ_CADFDF010000013.1"/>
</dbReference>
<evidence type="ECO:0000256" key="2">
    <source>
        <dbReference type="PROSITE-ProRule" id="PRU00169"/>
    </source>
</evidence>
<feature type="domain" description="Response regulatory" evidence="5">
    <location>
        <begin position="10"/>
        <end position="126"/>
    </location>
</feature>
<gene>
    <name evidence="6" type="ORF">C6P98_03125</name>
</gene>
<evidence type="ECO:0000313" key="7">
    <source>
        <dbReference type="Proteomes" id="UP000237686"/>
    </source>
</evidence>
<dbReference type="SMART" id="SM00448">
    <property type="entry name" value="REC"/>
    <property type="match status" value="1"/>
</dbReference>
<dbReference type="GO" id="GO:0000160">
    <property type="term" value="P:phosphorelay signal transduction system"/>
    <property type="evidence" value="ECO:0007669"/>
    <property type="project" value="InterPro"/>
</dbReference>
<dbReference type="InterPro" id="IPR011006">
    <property type="entry name" value="CheY-like_superfamily"/>
</dbReference>
<comment type="caution">
    <text evidence="6">The sequence shown here is derived from an EMBL/GenBank/DDBJ whole genome shotgun (WGS) entry which is preliminary data.</text>
</comment>
<dbReference type="EMBL" id="PVFZ01000008">
    <property type="protein sequence ID" value="PRF27885.1"/>
    <property type="molecule type" value="Genomic_DNA"/>
</dbReference>
<dbReference type="InterPro" id="IPR051015">
    <property type="entry name" value="EvgA-like"/>
</dbReference>
<dbReference type="SUPFAM" id="SSF52172">
    <property type="entry name" value="CheY-like"/>
    <property type="match status" value="1"/>
</dbReference>
<dbReference type="Proteomes" id="UP000237686">
    <property type="component" value="Unassembled WGS sequence"/>
</dbReference>
<dbReference type="InterPro" id="IPR001789">
    <property type="entry name" value="Sig_transdc_resp-reg_receiver"/>
</dbReference>
<dbReference type="AlphaFoldDB" id="A0A8E2UTQ5"/>
<feature type="compositionally biased region" description="Basic and acidic residues" evidence="3">
    <location>
        <begin position="213"/>
        <end position="222"/>
    </location>
</feature>
<feature type="region of interest" description="Disordered" evidence="3">
    <location>
        <begin position="213"/>
        <end position="238"/>
    </location>
</feature>
<dbReference type="InterPro" id="IPR036388">
    <property type="entry name" value="WH-like_DNA-bd_sf"/>
</dbReference>
<evidence type="ECO:0000259" key="4">
    <source>
        <dbReference type="PROSITE" id="PS50043"/>
    </source>
</evidence>
<dbReference type="PANTHER" id="PTHR45566">
    <property type="entry name" value="HTH-TYPE TRANSCRIPTIONAL REGULATOR YHJB-RELATED"/>
    <property type="match status" value="1"/>
</dbReference>
<sequence length="238" mass="25600">MTRGSCERLPVLVVDAHPIVANAIGRALTDLNDRIDVTVCHSASGALDLFRRMSGWFRIFLDLDVPGGGLPLARQFHASGVADRCAIVTAALRRPWIDEAKRLGMIAYLAKGAPLGAFSDALQSVLDGRSAFPDIAADAGSGMRLTRRQRDVLSLVCSGHSTKEVATMLNLALGTVDNHIASAMRVLGARNRTHVITRAIALGLIDARDDSGKERDLAREPMARPATVYPLEGPRDRT</sequence>
<dbReference type="PRINTS" id="PR00038">
    <property type="entry name" value="HTHLUXR"/>
</dbReference>
<feature type="domain" description="HTH luxR-type" evidence="4">
    <location>
        <begin position="138"/>
        <end position="203"/>
    </location>
</feature>
<dbReference type="SUPFAM" id="SSF46894">
    <property type="entry name" value="C-terminal effector domain of the bipartite response regulators"/>
    <property type="match status" value="1"/>
</dbReference>
<dbReference type="Gene3D" id="3.40.50.2300">
    <property type="match status" value="1"/>
</dbReference>
<dbReference type="Gene3D" id="1.10.10.10">
    <property type="entry name" value="Winged helix-like DNA-binding domain superfamily/Winged helix DNA-binding domain"/>
    <property type="match status" value="1"/>
</dbReference>